<dbReference type="GO" id="GO:0004672">
    <property type="term" value="F:protein kinase activity"/>
    <property type="evidence" value="ECO:0007669"/>
    <property type="project" value="InterPro"/>
</dbReference>
<feature type="compositionally biased region" description="Polar residues" evidence="1">
    <location>
        <begin position="335"/>
        <end position="345"/>
    </location>
</feature>
<evidence type="ECO:0000259" key="2">
    <source>
        <dbReference type="PROSITE" id="PS50011"/>
    </source>
</evidence>
<protein>
    <recommendedName>
        <fullName evidence="2">Protein kinase domain-containing protein</fullName>
    </recommendedName>
</protein>
<evidence type="ECO:0000313" key="3">
    <source>
        <dbReference type="EMBL" id="KAE8246148.1"/>
    </source>
</evidence>
<accession>A0A8T8SS58</accession>
<comment type="caution">
    <text evidence="3">The sequence shown here is derived from an EMBL/GenBank/DDBJ whole genome shotgun (WGS) entry which is preliminary data.</text>
</comment>
<evidence type="ECO:0000313" key="4">
    <source>
        <dbReference type="Proteomes" id="UP000077671"/>
    </source>
</evidence>
<dbReference type="InterPro" id="IPR008271">
    <property type="entry name" value="Ser/Thr_kinase_AS"/>
</dbReference>
<reference evidence="3" key="2">
    <citation type="journal article" date="2019" name="IMA Fungus">
        <title>Genome sequencing and comparison of five Tilletia species to identify candidate genes for the detection of regulated species infecting wheat.</title>
        <authorList>
            <person name="Nguyen H.D.T."/>
            <person name="Sultana T."/>
            <person name="Kesanakurti P."/>
            <person name="Hambleton S."/>
        </authorList>
    </citation>
    <scope>NUCLEOTIDE SEQUENCE</scope>
    <source>
        <strain evidence="3">DAOMC 238032</strain>
    </source>
</reference>
<dbReference type="GO" id="GO:0005524">
    <property type="term" value="F:ATP binding"/>
    <property type="evidence" value="ECO:0007669"/>
    <property type="project" value="InterPro"/>
</dbReference>
<dbReference type="PANTHER" id="PTHR33050:SF7">
    <property type="entry name" value="RIBONUCLEASE H"/>
    <property type="match status" value="1"/>
</dbReference>
<dbReference type="AlphaFoldDB" id="A0A8T8SS58"/>
<feature type="domain" description="Protein kinase" evidence="2">
    <location>
        <begin position="495"/>
        <end position="785"/>
    </location>
</feature>
<dbReference type="CDD" id="cd00180">
    <property type="entry name" value="PKc"/>
    <property type="match status" value="1"/>
</dbReference>
<dbReference type="Pfam" id="PF00069">
    <property type="entry name" value="Pkinase"/>
    <property type="match status" value="1"/>
</dbReference>
<dbReference type="PROSITE" id="PS00108">
    <property type="entry name" value="PROTEIN_KINASE_ST"/>
    <property type="match status" value="1"/>
</dbReference>
<dbReference type="InterPro" id="IPR000719">
    <property type="entry name" value="Prot_kinase_dom"/>
</dbReference>
<reference evidence="3" key="1">
    <citation type="submission" date="2016-04" db="EMBL/GenBank/DDBJ databases">
        <authorList>
            <person name="Nguyen H.D."/>
            <person name="Kesanakurti P."/>
            <person name="Cullis J."/>
            <person name="Levesque C.A."/>
            <person name="Hambleton S."/>
        </authorList>
    </citation>
    <scope>NUCLEOTIDE SEQUENCE</scope>
    <source>
        <strain evidence="3">DAOMC 238032</strain>
    </source>
</reference>
<dbReference type="PROSITE" id="PS50011">
    <property type="entry name" value="PROTEIN_KINASE_DOM"/>
    <property type="match status" value="1"/>
</dbReference>
<dbReference type="Gene3D" id="1.10.510.10">
    <property type="entry name" value="Transferase(Phosphotransferase) domain 1"/>
    <property type="match status" value="1"/>
</dbReference>
<dbReference type="SUPFAM" id="SSF56112">
    <property type="entry name" value="Protein kinase-like (PK-like)"/>
    <property type="match status" value="1"/>
</dbReference>
<name>A0A8T8SS58_9BASI</name>
<dbReference type="PANTHER" id="PTHR33050">
    <property type="entry name" value="REVERSE TRANSCRIPTASE DOMAIN-CONTAINING PROTEIN"/>
    <property type="match status" value="1"/>
</dbReference>
<dbReference type="SMART" id="SM00220">
    <property type="entry name" value="S_TKc"/>
    <property type="match status" value="1"/>
</dbReference>
<dbReference type="InterPro" id="IPR052055">
    <property type="entry name" value="Hepadnavirus_pol/RT"/>
</dbReference>
<dbReference type="Proteomes" id="UP000077671">
    <property type="component" value="Unassembled WGS sequence"/>
</dbReference>
<evidence type="ECO:0000256" key="1">
    <source>
        <dbReference type="SAM" id="MobiDB-lite"/>
    </source>
</evidence>
<dbReference type="EMBL" id="LWDD02001686">
    <property type="protein sequence ID" value="KAE8246148.1"/>
    <property type="molecule type" value="Genomic_DNA"/>
</dbReference>
<sequence length="971" mass="110413">MHEAQVKKLQAISFRERWPTEAVYDDFDVDSYLFGTDQSPGSQAAQVFLLEPPPKDGAEERGTGPLGPAMEFKFLQLTRQYLLRQNADEATIQHIAPFLVPCQAAVLYRHLREESEDYDDQVLVDPEAIVYGRIRLPLSKAVLPVLSKIDKFENEVRVLRLGLQDATEQGREREVQLAAAVQHSETLQAEAARREEDLKRSQGTVVELRSTLDGLQRQLLDSQVQLQNSKRRAAEDLHQVRTKAAQERMESDVAVAELQKSLDVAESATKEVQAARSKDLAEREEILVAALNKNAALEGNLREQKQELAQLRSSLAQLNHAARSSDAMDIDTETKQAQPPTGSQVRKSDSDRIEELERLLEEAKAENERLEEERDAAIDDRDNHEFILEQTNNQLQSYATKNPELEASLKAAKDEVDRQRKMANGLEDEVQKLRSYSNQTFAGHHELDRLRVELNATCVVKGQLGRQVGNLRGILERTERDLVTLRSQRGPSNETWMEEFVAEGERPLQFHGNRSRPRCPRCGRTRYRCSQPKRRRHQDHQMPTIRQTLQLCRPGGCLHGESAVVKRHESARVVYMESSGRHHAELWLVMDYIPTNLRALIYDHNRRPTIGPIKYYVKELASGLAYLHRKEIHHGDLKPDNVLVGQNHQIKIADFDVSEDLTNPSSRRVFCSLSYRAPKILFRTDRQTLHPTKRFGWSRQFELLGFQWDLDRHSVELTPHKRDKYLAKIHHLLRQTPPEQVSFTYDYKDISSVIGSLVHICVIFSERRSNLNALYAHRNRFHPERRGHRLHLPRDVLIELKDWARFLRMSDLSASFSLPATNSSLEIYSDASNAGCGIVVGRRAQFWALPEHARTVGVDIGVMEMWALHLALQAVIQLGVRDSVVTFHVDNLGVVFAARKGRSRSKLTNSCLNDAAMRAMGANIIMSIVYVASADNIADAPSRGDATAFAPLLLHLAEPWEYVTARPAASK</sequence>
<organism evidence="3 4">
    <name type="scientific">Tilletia caries</name>
    <name type="common">wheat bunt fungus</name>
    <dbReference type="NCBI Taxonomy" id="13290"/>
    <lineage>
        <taxon>Eukaryota</taxon>
        <taxon>Fungi</taxon>
        <taxon>Dikarya</taxon>
        <taxon>Basidiomycota</taxon>
        <taxon>Ustilaginomycotina</taxon>
        <taxon>Exobasidiomycetes</taxon>
        <taxon>Tilletiales</taxon>
        <taxon>Tilletiaceae</taxon>
        <taxon>Tilletia</taxon>
    </lineage>
</organism>
<gene>
    <name evidence="3" type="ORF">A4X03_0g7319</name>
</gene>
<feature type="region of interest" description="Disordered" evidence="1">
    <location>
        <begin position="320"/>
        <end position="353"/>
    </location>
</feature>
<proteinExistence type="predicted"/>
<dbReference type="InterPro" id="IPR011009">
    <property type="entry name" value="Kinase-like_dom_sf"/>
</dbReference>